<evidence type="ECO:0000313" key="3">
    <source>
        <dbReference type="EMBL" id="KAJ02423.1"/>
    </source>
</evidence>
<accession>A0A061SRX5</accession>
<proteinExistence type="predicted"/>
<reference evidence="3 4" key="1">
    <citation type="journal article" date="2014" name="Genome Announc.">
        <title>Draft Genome Sequences of Two Isolates of the Roseobacter Group, Sulfitobacter sp. Strains 3SOLIMAR09 and 1FIGIMAR09, from Harbors of Mallorca Island (Mediterranean Sea).</title>
        <authorList>
            <person name="Mas-Llado M."/>
            <person name="Pina-Villalonga J.M."/>
            <person name="Brunet-Galmes I."/>
            <person name="Nogales B."/>
            <person name="Bosch R."/>
        </authorList>
    </citation>
    <scope>NUCLEOTIDE SEQUENCE [LARGE SCALE GENOMIC DNA]</scope>
    <source>
        <strain evidence="3 4">1FIGIMAR09</strain>
    </source>
</reference>
<dbReference type="InterPro" id="IPR050445">
    <property type="entry name" value="Bact_polysacc_biosynth/exp"/>
</dbReference>
<evidence type="ECO:0000313" key="4">
    <source>
        <dbReference type="Proteomes" id="UP000027337"/>
    </source>
</evidence>
<protein>
    <submittedName>
        <fullName evidence="3">Exopolysaccharide biosynthesis protein</fullName>
    </submittedName>
</protein>
<dbReference type="AlphaFoldDB" id="A0A061SRX5"/>
<name>A0A061SRX5_9RHOB</name>
<evidence type="ECO:0000256" key="2">
    <source>
        <dbReference type="ARBA" id="ARBA00022840"/>
    </source>
</evidence>
<dbReference type="InterPro" id="IPR005702">
    <property type="entry name" value="Wzc-like_C"/>
</dbReference>
<dbReference type="CDD" id="cd05387">
    <property type="entry name" value="BY-kinase"/>
    <property type="match status" value="1"/>
</dbReference>
<dbReference type="PANTHER" id="PTHR32309:SF31">
    <property type="entry name" value="CAPSULAR EXOPOLYSACCHARIDE FAMILY"/>
    <property type="match status" value="1"/>
</dbReference>
<dbReference type="InterPro" id="IPR027417">
    <property type="entry name" value="P-loop_NTPase"/>
</dbReference>
<sequence>MAKKPKGKTMKDSYFSQNMSDFDMDDALIDAPSDMGHSLRPRRGLAEQAKRRLLDQSLAAPNFEFDLPEAQAEAPAPIILEEAAPSPALGWNDIPMITEGLGNAMAPAPSTLPAERDDASARAFDLLRTRLRQTTLENGWVNIGITGPTAGCGSTFTATNLAQSLSRVAGSRCVLMDFNLRDPGVAQAFDLPSGGMMEDYLSGTVADQDHLLRVSDTLALGLNQSPSRNAAEVMQDPKTHATLARMQQDLNPDLVIYDLPPMLAYDDVSAFLPQLDAVLVVSDGTQTISRDLLECERMLDGQVPLLGVVLNRARKSSIRRFR</sequence>
<dbReference type="STRING" id="83219.PM02_14555"/>
<keyword evidence="4" id="KW-1185">Reference proteome</keyword>
<dbReference type="SUPFAM" id="SSF52540">
    <property type="entry name" value="P-loop containing nucleoside triphosphate hydrolases"/>
    <property type="match status" value="1"/>
</dbReference>
<gene>
    <name evidence="3" type="ORF">PM02_14555</name>
</gene>
<keyword evidence="1" id="KW-0547">Nucleotide-binding</keyword>
<dbReference type="PANTHER" id="PTHR32309">
    <property type="entry name" value="TYROSINE-PROTEIN KINASE"/>
    <property type="match status" value="1"/>
</dbReference>
<dbReference type="Proteomes" id="UP000027337">
    <property type="component" value="Unassembled WGS sequence"/>
</dbReference>
<organism evidence="3 4">
    <name type="scientific">Sulfitobacter mediterraneus</name>
    <dbReference type="NCBI Taxonomy" id="83219"/>
    <lineage>
        <taxon>Bacteria</taxon>
        <taxon>Pseudomonadati</taxon>
        <taxon>Pseudomonadota</taxon>
        <taxon>Alphaproteobacteria</taxon>
        <taxon>Rhodobacterales</taxon>
        <taxon>Roseobacteraceae</taxon>
        <taxon>Sulfitobacter</taxon>
    </lineage>
</organism>
<dbReference type="Gene3D" id="3.40.50.300">
    <property type="entry name" value="P-loop containing nucleotide triphosphate hydrolases"/>
    <property type="match status" value="1"/>
</dbReference>
<evidence type="ECO:0000256" key="1">
    <source>
        <dbReference type="ARBA" id="ARBA00022741"/>
    </source>
</evidence>
<comment type="caution">
    <text evidence="3">The sequence shown here is derived from an EMBL/GenBank/DDBJ whole genome shotgun (WGS) entry which is preliminary data.</text>
</comment>
<dbReference type="eggNOG" id="COG0489">
    <property type="taxonomic scope" value="Bacteria"/>
</dbReference>
<dbReference type="EMBL" id="JEMU01000012">
    <property type="protein sequence ID" value="KAJ02423.1"/>
    <property type="molecule type" value="Genomic_DNA"/>
</dbReference>
<keyword evidence="2" id="KW-0067">ATP-binding</keyword>